<proteinExistence type="inferred from homology"/>
<organism evidence="3 4">
    <name type="scientific">Methanorbis rubei</name>
    <dbReference type="NCBI Taxonomy" id="3028300"/>
    <lineage>
        <taxon>Archaea</taxon>
        <taxon>Methanobacteriati</taxon>
        <taxon>Methanobacteriota</taxon>
        <taxon>Stenosarchaea group</taxon>
        <taxon>Methanomicrobia</taxon>
        <taxon>Methanomicrobiales</taxon>
        <taxon>Methanocorpusculaceae</taxon>
        <taxon>Methanorbis</taxon>
    </lineage>
</organism>
<evidence type="ECO:0000256" key="1">
    <source>
        <dbReference type="ARBA" id="ARBA00006611"/>
    </source>
</evidence>
<dbReference type="PANTHER" id="PTHR30486">
    <property type="entry name" value="TWITCHING MOTILITY PROTEIN PILT"/>
    <property type="match status" value="1"/>
</dbReference>
<dbReference type="PANTHER" id="PTHR30486:SF6">
    <property type="entry name" value="TYPE IV PILUS RETRACTATION ATPASE PILT"/>
    <property type="match status" value="1"/>
</dbReference>
<reference evidence="3 4" key="1">
    <citation type="submission" date="2023-06" db="EMBL/GenBank/DDBJ databases">
        <title>Genome sequence of Methancorpusculaceae sp. Cs1.</title>
        <authorList>
            <person name="Protasov E."/>
            <person name="Platt K."/>
            <person name="Poehlein A."/>
            <person name="Daniel R."/>
            <person name="Brune A."/>
        </authorList>
    </citation>
    <scope>NUCLEOTIDE SEQUENCE [LARGE SCALE GENOMIC DNA]</scope>
    <source>
        <strain evidence="3 4">Cs1</strain>
    </source>
</reference>
<sequence length="541" mass="61755">MFDKKTEKSPTPDYCFERDGPLVSPVLDTIHTPVESYWAVPGLSLVVIVNTPENENLYLLYEPSLTPFEKEVLERLYSGVRNILILEDIYNESEKASALYDAMDKYLERFDIELPLVSIYKIRYYLSRNYLGWGILDPLQHDSAIEDISCDGVNVPVFLFHRKYRNIRTTIVFKNTKDLDTMVVLFAQKTDKHISLATPIVDTTLSDGSRIQLTYGTTVSAHGSSFTIRKFNEVPYSPIDLILNKTFTIDEMVYFWMAVEYNQSVLFIGGTASGKTTSLNAVAQFIPRLSKVITIEDTREITLSHENWIASVVPDVTSASEERAEITMFDLLKAAMRQRPEYILVGEVRGVEAQTLFQAMNTGHTTFSTLHAGSVDSAIHRLENEPLNVPKATIESLNIVSSQVRLYRDGKQIRRCNEIVEIIGLSETKNVVVNTVFKYDPANDDVVYSSQSQIYSRIMEVAGRDQNWLMQERRKRSQFIRAMVEQKIRDYRDVSEILWMYDAMPELVASSLDDLSELLTDGITSPKLYRNKKASLDDLSR</sequence>
<dbReference type="EMBL" id="JAWDKB010000001">
    <property type="protein sequence ID" value="MDV0442677.1"/>
    <property type="molecule type" value="Genomic_DNA"/>
</dbReference>
<dbReference type="Proteomes" id="UP001283212">
    <property type="component" value="Unassembled WGS sequence"/>
</dbReference>
<dbReference type="Gene3D" id="1.10.390.40">
    <property type="match status" value="1"/>
</dbReference>
<comment type="caution">
    <text evidence="3">The sequence shown here is derived from an EMBL/GenBank/DDBJ whole genome shotgun (WGS) entry which is preliminary data.</text>
</comment>
<dbReference type="AlphaFoldDB" id="A0AAE4MEY1"/>
<dbReference type="Gene3D" id="3.30.450.370">
    <property type="match status" value="1"/>
</dbReference>
<dbReference type="Gene3D" id="3.40.50.300">
    <property type="entry name" value="P-loop containing nucleotide triphosphate hydrolases"/>
    <property type="match status" value="1"/>
</dbReference>
<protein>
    <recommendedName>
        <fullName evidence="2">Bacterial type II secretion system protein E domain-containing protein</fullName>
    </recommendedName>
</protein>
<dbReference type="InterPro" id="IPR027417">
    <property type="entry name" value="P-loop_NTPase"/>
</dbReference>
<comment type="similarity">
    <text evidence="1">Belongs to the GSP E family.</text>
</comment>
<dbReference type="InterPro" id="IPR050921">
    <property type="entry name" value="T4SS_GSP_E_ATPase"/>
</dbReference>
<evidence type="ECO:0000313" key="4">
    <source>
        <dbReference type="Proteomes" id="UP001283212"/>
    </source>
</evidence>
<evidence type="ECO:0000259" key="2">
    <source>
        <dbReference type="Pfam" id="PF00437"/>
    </source>
</evidence>
<accession>A0AAE4MEY1</accession>
<dbReference type="SUPFAM" id="SSF52540">
    <property type="entry name" value="P-loop containing nucleoside triphosphate hydrolases"/>
    <property type="match status" value="1"/>
</dbReference>
<dbReference type="GO" id="GO:0016887">
    <property type="term" value="F:ATP hydrolysis activity"/>
    <property type="evidence" value="ECO:0007669"/>
    <property type="project" value="InterPro"/>
</dbReference>
<evidence type="ECO:0000313" key="3">
    <source>
        <dbReference type="EMBL" id="MDV0442677.1"/>
    </source>
</evidence>
<dbReference type="InterPro" id="IPR001482">
    <property type="entry name" value="T2SS/T4SS_dom"/>
</dbReference>
<keyword evidence="4" id="KW-1185">Reference proteome</keyword>
<feature type="domain" description="Bacterial type II secretion system protein E" evidence="2">
    <location>
        <begin position="199"/>
        <end position="473"/>
    </location>
</feature>
<gene>
    <name evidence="3" type="ORF">McpCs1_00190</name>
</gene>
<dbReference type="CDD" id="cd01130">
    <property type="entry name" value="VirB11-like_ATPase"/>
    <property type="match status" value="1"/>
</dbReference>
<dbReference type="Pfam" id="PF00437">
    <property type="entry name" value="T2SSE"/>
    <property type="match status" value="1"/>
</dbReference>
<name>A0AAE4MEY1_9EURY</name>